<dbReference type="eggNOG" id="COG0272">
    <property type="taxonomic scope" value="Bacteria"/>
</dbReference>
<dbReference type="SMART" id="SM00292">
    <property type="entry name" value="BRCT"/>
    <property type="match status" value="1"/>
</dbReference>
<comment type="cofactor">
    <cofactor evidence="15">
        <name>Mg(2+)</name>
        <dbReference type="ChEBI" id="CHEBI:18420"/>
    </cofactor>
    <cofactor evidence="15">
        <name>Mn(2+)</name>
        <dbReference type="ChEBI" id="CHEBI:29035"/>
    </cofactor>
</comment>
<dbReference type="GO" id="GO:0006281">
    <property type="term" value="P:DNA repair"/>
    <property type="evidence" value="ECO:0007669"/>
    <property type="project" value="UniProtKB-KW"/>
</dbReference>
<sequence>MSTPNNNTGQGPERLNQLKTQIEEADYRYYVLDDPQITDKEYDLLMRELVEIEGAHPEWVSPDSPSQRVGGGPSAQFAKVRHREPLLSLDNAFGREELAEFDRRVRGVVPDAEYVVELKIDGLTVALTYEEGILTRAATRGDGETGEEITANVRTIKSVPLSLRSRPAAGRLDIRGEGYLPKESFVRLNREREEEGQPLFANPRNAGAGSLRQLDSRITAGRKLGYFAYQLIQAEQIGLKTQAEVLQTLKEWGFQVNDSYKIFSKMEKVMEYCQEMTEERHQLPYEIDGLVIKVNRFDQQRELGFTAKSPRWAIAYKFPAEQVETVVKSIDINVGRTGVLTPTAIMQEVFVAGSTVARATLHNLDNIREKDIRIGDHVLLHKAGDVIPEIIKSIPEKRTGREMIFAMPESCPACDSPVVRLEGEAAYRCQNISCPARQREALFHFVSRDAMNIEGLGPAIIVQLLDKGLIDDAAGLYDLRHEQLENLERMGKKSADNLIKAIEASKTRGLAPLIFALGIRNVGIKAGRVLAQKYGSMEKLQEAGEDELCEVPDIGGIMAASITSFFRDRANRDFIRRLQKAGVRMTDSRQASSRLFAGQSIVVTGTLRSWDRREIEELIETNGGKASASVSKKTSFVLCGENPGSKADKAQALGVPVYSEEEFLEMLEENP</sequence>
<feature type="binding site" evidence="15">
    <location>
        <position position="414"/>
    </location>
    <ligand>
        <name>Zn(2+)</name>
        <dbReference type="ChEBI" id="CHEBI:29105"/>
    </ligand>
</feature>
<dbReference type="RefSeq" id="WP_013623953.1">
    <property type="nucleotide sequence ID" value="NC_015172.1"/>
</dbReference>
<feature type="binding site" evidence="15">
    <location>
        <position position="117"/>
    </location>
    <ligand>
        <name>NAD(+)</name>
        <dbReference type="ChEBI" id="CHEBI:57540"/>
    </ligand>
</feature>
<dbReference type="Pfam" id="PF01653">
    <property type="entry name" value="DNA_ligase_aden"/>
    <property type="match status" value="1"/>
</dbReference>
<accession>F0T0L7</accession>
<protein>
    <recommendedName>
        <fullName evidence="3 15">DNA ligase</fullName>
        <ecNumber evidence="2 15">6.5.1.2</ecNumber>
    </recommendedName>
    <alternativeName>
        <fullName evidence="15">Polydeoxyribonucleotide synthase [NAD(+)]</fullName>
    </alternativeName>
</protein>
<evidence type="ECO:0000256" key="2">
    <source>
        <dbReference type="ARBA" id="ARBA00012722"/>
    </source>
</evidence>
<dbReference type="NCBIfam" id="NF005932">
    <property type="entry name" value="PRK07956.1"/>
    <property type="match status" value="1"/>
</dbReference>
<dbReference type="SUPFAM" id="SSF47781">
    <property type="entry name" value="RuvA domain 2-like"/>
    <property type="match status" value="1"/>
</dbReference>
<dbReference type="InterPro" id="IPR001679">
    <property type="entry name" value="DNA_ligase"/>
</dbReference>
<keyword evidence="9 15" id="KW-0460">Magnesium</keyword>
<dbReference type="SUPFAM" id="SSF50249">
    <property type="entry name" value="Nucleic acid-binding proteins"/>
    <property type="match status" value="1"/>
</dbReference>
<dbReference type="SUPFAM" id="SSF56091">
    <property type="entry name" value="DNA ligase/mRNA capping enzyme, catalytic domain"/>
    <property type="match status" value="1"/>
</dbReference>
<keyword evidence="12 15" id="KW-0464">Manganese</keyword>
<dbReference type="PROSITE" id="PS50172">
    <property type="entry name" value="BRCT"/>
    <property type="match status" value="1"/>
</dbReference>
<keyword evidence="11 15" id="KW-0234">DNA repair</keyword>
<proteinExistence type="inferred from homology"/>
<keyword evidence="10 15" id="KW-0520">NAD</keyword>
<feature type="binding site" evidence="15">
    <location>
        <position position="293"/>
    </location>
    <ligand>
        <name>NAD(+)</name>
        <dbReference type="ChEBI" id="CHEBI:57540"/>
    </ligand>
</feature>
<dbReference type="InterPro" id="IPR010994">
    <property type="entry name" value="RuvA_2-like"/>
</dbReference>
<dbReference type="Pfam" id="PF03120">
    <property type="entry name" value="OB_DNA_ligase"/>
    <property type="match status" value="1"/>
</dbReference>
<evidence type="ECO:0000256" key="6">
    <source>
        <dbReference type="ARBA" id="ARBA00022723"/>
    </source>
</evidence>
<dbReference type="SUPFAM" id="SSF52113">
    <property type="entry name" value="BRCT domain"/>
    <property type="match status" value="1"/>
</dbReference>
<dbReference type="Pfam" id="PF00533">
    <property type="entry name" value="BRCT"/>
    <property type="match status" value="1"/>
</dbReference>
<dbReference type="NCBIfam" id="TIGR00575">
    <property type="entry name" value="dnlj"/>
    <property type="match status" value="1"/>
</dbReference>
<dbReference type="Gene3D" id="1.10.150.20">
    <property type="entry name" value="5' to 3' exonuclease, C-terminal subdomain"/>
    <property type="match status" value="2"/>
</dbReference>
<dbReference type="InterPro" id="IPR001357">
    <property type="entry name" value="BRCT_dom"/>
</dbReference>
<dbReference type="Gene3D" id="2.40.50.140">
    <property type="entry name" value="Nucleic acid-binding proteins"/>
    <property type="match status" value="1"/>
</dbReference>
<dbReference type="KEGG" id="sgy:Sgly_0720"/>
<dbReference type="GO" id="GO:0003911">
    <property type="term" value="F:DNA ligase (NAD+) activity"/>
    <property type="evidence" value="ECO:0007669"/>
    <property type="project" value="UniProtKB-UniRule"/>
</dbReference>
<evidence type="ECO:0000313" key="18">
    <source>
        <dbReference type="Proteomes" id="UP000007488"/>
    </source>
</evidence>
<keyword evidence="7 15" id="KW-0227">DNA damage</keyword>
<dbReference type="InterPro" id="IPR041663">
    <property type="entry name" value="DisA/LigA_HHH"/>
</dbReference>
<dbReference type="FunFam" id="1.10.150.20:FF:000006">
    <property type="entry name" value="DNA ligase"/>
    <property type="match status" value="1"/>
</dbReference>
<evidence type="ECO:0000256" key="5">
    <source>
        <dbReference type="ARBA" id="ARBA00022705"/>
    </source>
</evidence>
<dbReference type="InterPro" id="IPR003583">
    <property type="entry name" value="Hlx-hairpin-Hlx_DNA-bd_motif"/>
</dbReference>
<keyword evidence="18" id="KW-1185">Reference proteome</keyword>
<dbReference type="InterPro" id="IPR004149">
    <property type="entry name" value="Znf_DNAligase_C4"/>
</dbReference>
<keyword evidence="6 15" id="KW-0479">Metal-binding</keyword>
<reference evidence="17 18" key="1">
    <citation type="journal article" date="2011" name="Stand. Genomic Sci.">
        <title>Complete genome sequence of Syntrophobotulus glycolicus type strain (FlGlyR).</title>
        <authorList>
            <person name="Han C."/>
            <person name="Mwirichia R."/>
            <person name="Chertkov O."/>
            <person name="Held B."/>
            <person name="Lapidus A."/>
            <person name="Nolan M."/>
            <person name="Lucas S."/>
            <person name="Hammon N."/>
            <person name="Deshpande S."/>
            <person name="Cheng J.F."/>
            <person name="Tapia R."/>
            <person name="Goodwin L."/>
            <person name="Pitluck S."/>
            <person name="Huntemann M."/>
            <person name="Liolios K."/>
            <person name="Ivanova N."/>
            <person name="Pagani I."/>
            <person name="Mavromatis K."/>
            <person name="Ovchinikova G."/>
            <person name="Pati A."/>
            <person name="Chen A."/>
            <person name="Palaniappan K."/>
            <person name="Land M."/>
            <person name="Hauser L."/>
            <person name="Brambilla E.M."/>
            <person name="Rohde M."/>
            <person name="Spring S."/>
            <person name="Sikorski J."/>
            <person name="Goker M."/>
            <person name="Woyke T."/>
            <person name="Bristow J."/>
            <person name="Eisen J.A."/>
            <person name="Markowitz V."/>
            <person name="Hugenholtz P."/>
            <person name="Kyrpides N.C."/>
            <person name="Klenk H.P."/>
            <person name="Detter J.C."/>
        </authorList>
    </citation>
    <scope>NUCLEOTIDE SEQUENCE [LARGE SCALE GENOMIC DNA]</scope>
    <source>
        <strain evidence="18">DSM 8271 / FlGlyR</strain>
    </source>
</reference>
<evidence type="ECO:0000256" key="11">
    <source>
        <dbReference type="ARBA" id="ARBA00023204"/>
    </source>
</evidence>
<feature type="binding site" evidence="15">
    <location>
        <position position="429"/>
    </location>
    <ligand>
        <name>Zn(2+)</name>
        <dbReference type="ChEBI" id="CHEBI:29105"/>
    </ligand>
</feature>
<comment type="function">
    <text evidence="1 15">DNA ligase that catalyzes the formation of phosphodiester linkages between 5'-phosphoryl and 3'-hydroxyl groups in double-stranded DNA using NAD as a coenzyme and as the energy source for the reaction. It is essential for DNA replication and repair of damaged DNA.</text>
</comment>
<evidence type="ECO:0000256" key="10">
    <source>
        <dbReference type="ARBA" id="ARBA00023027"/>
    </source>
</evidence>
<dbReference type="CDD" id="cd17748">
    <property type="entry name" value="BRCT_DNA_ligase_like"/>
    <property type="match status" value="1"/>
</dbReference>
<dbReference type="PIRSF" id="PIRSF001604">
    <property type="entry name" value="LigA"/>
    <property type="match status" value="1"/>
</dbReference>
<dbReference type="EC" id="6.5.1.2" evidence="2 15"/>
<dbReference type="AlphaFoldDB" id="F0T0L7"/>
<feature type="binding site" evidence="15">
    <location>
        <position position="177"/>
    </location>
    <ligand>
        <name>NAD(+)</name>
        <dbReference type="ChEBI" id="CHEBI:57540"/>
    </ligand>
</feature>
<feature type="binding site" evidence="15">
    <location>
        <begin position="39"/>
        <end position="43"/>
    </location>
    <ligand>
        <name>NAD(+)</name>
        <dbReference type="ChEBI" id="CHEBI:57540"/>
    </ligand>
</feature>
<comment type="catalytic activity">
    <reaction evidence="13 15">
        <text>NAD(+) + (deoxyribonucleotide)n-3'-hydroxyl + 5'-phospho-(deoxyribonucleotide)m = (deoxyribonucleotide)n+m + AMP + beta-nicotinamide D-nucleotide.</text>
        <dbReference type="EC" id="6.5.1.2"/>
    </reaction>
</comment>
<dbReference type="FunFam" id="1.10.150.20:FF:000007">
    <property type="entry name" value="DNA ligase"/>
    <property type="match status" value="1"/>
</dbReference>
<dbReference type="GO" id="GO:0005829">
    <property type="term" value="C:cytosol"/>
    <property type="evidence" value="ECO:0007669"/>
    <property type="project" value="TreeGrafter"/>
</dbReference>
<evidence type="ECO:0000256" key="15">
    <source>
        <dbReference type="HAMAP-Rule" id="MF_01588"/>
    </source>
</evidence>
<dbReference type="FunFam" id="2.40.50.140:FF:000012">
    <property type="entry name" value="DNA ligase"/>
    <property type="match status" value="1"/>
</dbReference>
<dbReference type="Gene3D" id="3.40.50.10190">
    <property type="entry name" value="BRCT domain"/>
    <property type="match status" value="1"/>
</dbReference>
<evidence type="ECO:0000256" key="1">
    <source>
        <dbReference type="ARBA" id="ARBA00004067"/>
    </source>
</evidence>
<dbReference type="InterPro" id="IPR036420">
    <property type="entry name" value="BRCT_dom_sf"/>
</dbReference>
<evidence type="ECO:0000256" key="9">
    <source>
        <dbReference type="ARBA" id="ARBA00022842"/>
    </source>
</evidence>
<name>F0T0L7_SYNGF</name>
<dbReference type="HAMAP" id="MF_01588">
    <property type="entry name" value="DNA_ligase_A"/>
    <property type="match status" value="1"/>
</dbReference>
<gene>
    <name evidence="15" type="primary">ligA</name>
    <name evidence="17" type="ordered locus">Sgly_0720</name>
</gene>
<dbReference type="GO" id="GO:0003677">
    <property type="term" value="F:DNA binding"/>
    <property type="evidence" value="ECO:0007669"/>
    <property type="project" value="InterPro"/>
</dbReference>
<keyword evidence="5 15" id="KW-0235">DNA replication</keyword>
<feature type="active site" description="N6-AMP-lysine intermediate" evidence="15">
    <location>
        <position position="119"/>
    </location>
</feature>
<dbReference type="EMBL" id="CP002547">
    <property type="protein sequence ID" value="ADY55082.1"/>
    <property type="molecule type" value="Genomic_DNA"/>
</dbReference>
<feature type="binding site" evidence="15">
    <location>
        <position position="317"/>
    </location>
    <ligand>
        <name>NAD(+)</name>
        <dbReference type="ChEBI" id="CHEBI:57540"/>
    </ligand>
</feature>
<evidence type="ECO:0000256" key="8">
    <source>
        <dbReference type="ARBA" id="ARBA00022833"/>
    </source>
</evidence>
<dbReference type="GO" id="GO:0006260">
    <property type="term" value="P:DNA replication"/>
    <property type="evidence" value="ECO:0007669"/>
    <property type="project" value="UniProtKB-KW"/>
</dbReference>
<dbReference type="Pfam" id="PF03119">
    <property type="entry name" value="DNA_ligase_ZBD"/>
    <property type="match status" value="1"/>
</dbReference>
<dbReference type="FunFam" id="3.30.470.30:FF:000001">
    <property type="entry name" value="DNA ligase"/>
    <property type="match status" value="1"/>
</dbReference>
<keyword evidence="8 15" id="KW-0862">Zinc</keyword>
<feature type="binding site" evidence="15">
    <location>
        <position position="411"/>
    </location>
    <ligand>
        <name>Zn(2+)</name>
        <dbReference type="ChEBI" id="CHEBI:29105"/>
    </ligand>
</feature>
<dbReference type="InterPro" id="IPR013839">
    <property type="entry name" value="DNAligase_adenylation"/>
</dbReference>
<evidence type="ECO:0000256" key="13">
    <source>
        <dbReference type="ARBA" id="ARBA00034005"/>
    </source>
</evidence>
<dbReference type="Gene3D" id="3.30.470.30">
    <property type="entry name" value="DNA ligase/mRNA capping enzyme"/>
    <property type="match status" value="1"/>
</dbReference>
<dbReference type="InterPro" id="IPR013840">
    <property type="entry name" value="DNAligase_N"/>
</dbReference>
<dbReference type="Pfam" id="PF12826">
    <property type="entry name" value="HHH_2"/>
    <property type="match status" value="1"/>
</dbReference>
<dbReference type="Gene3D" id="1.10.287.610">
    <property type="entry name" value="Helix hairpin bin"/>
    <property type="match status" value="1"/>
</dbReference>
<dbReference type="CDD" id="cd00114">
    <property type="entry name" value="LIGANc"/>
    <property type="match status" value="1"/>
</dbReference>
<feature type="binding site" evidence="15">
    <location>
        <position position="434"/>
    </location>
    <ligand>
        <name>Zn(2+)</name>
        <dbReference type="ChEBI" id="CHEBI:29105"/>
    </ligand>
</feature>
<dbReference type="STRING" id="645991.Sgly_0720"/>
<dbReference type="SMART" id="SM00532">
    <property type="entry name" value="LIGANc"/>
    <property type="match status" value="1"/>
</dbReference>
<organism evidence="17 18">
    <name type="scientific">Syntrophobotulus glycolicus (strain DSM 8271 / FlGlyR)</name>
    <dbReference type="NCBI Taxonomy" id="645991"/>
    <lineage>
        <taxon>Bacteria</taxon>
        <taxon>Bacillati</taxon>
        <taxon>Bacillota</taxon>
        <taxon>Clostridia</taxon>
        <taxon>Eubacteriales</taxon>
        <taxon>Desulfitobacteriaceae</taxon>
        <taxon>Syntrophobotulus</taxon>
    </lineage>
</organism>
<comment type="similarity">
    <text evidence="14 15">Belongs to the NAD-dependent DNA ligase family. LigA subfamily.</text>
</comment>
<dbReference type="Gene3D" id="6.20.10.30">
    <property type="match status" value="1"/>
</dbReference>
<dbReference type="Pfam" id="PF14520">
    <property type="entry name" value="HHH_5"/>
    <property type="match status" value="1"/>
</dbReference>
<dbReference type="InterPro" id="IPR012340">
    <property type="entry name" value="NA-bd_OB-fold"/>
</dbReference>
<dbReference type="GO" id="GO:0046872">
    <property type="term" value="F:metal ion binding"/>
    <property type="evidence" value="ECO:0007669"/>
    <property type="project" value="UniProtKB-KW"/>
</dbReference>
<dbReference type="InterPro" id="IPR004150">
    <property type="entry name" value="NAD_DNA_ligase_OB"/>
</dbReference>
<keyword evidence="4 15" id="KW-0436">Ligase</keyword>
<dbReference type="FunFam" id="1.10.287.610:FF:000002">
    <property type="entry name" value="DNA ligase"/>
    <property type="match status" value="1"/>
</dbReference>
<evidence type="ECO:0000259" key="16">
    <source>
        <dbReference type="PROSITE" id="PS50172"/>
    </source>
</evidence>
<dbReference type="Proteomes" id="UP000007488">
    <property type="component" value="Chromosome"/>
</dbReference>
<dbReference type="HOGENOM" id="CLU_007764_2_1_9"/>
<dbReference type="SMART" id="SM00278">
    <property type="entry name" value="HhH1"/>
    <property type="match status" value="3"/>
</dbReference>
<feature type="binding site" evidence="15">
    <location>
        <position position="140"/>
    </location>
    <ligand>
        <name>NAD(+)</name>
        <dbReference type="ChEBI" id="CHEBI:57540"/>
    </ligand>
</feature>
<evidence type="ECO:0000256" key="7">
    <source>
        <dbReference type="ARBA" id="ARBA00022763"/>
    </source>
</evidence>
<reference evidence="18" key="2">
    <citation type="submission" date="2011-02" db="EMBL/GenBank/DDBJ databases">
        <title>The complete genome of Syntrophobotulus glycolicus DSM 8271.</title>
        <authorList>
            <person name="Lucas S."/>
            <person name="Copeland A."/>
            <person name="Lapidus A."/>
            <person name="Bruce D."/>
            <person name="Goodwin L."/>
            <person name="Pitluck S."/>
            <person name="Kyrpides N."/>
            <person name="Mavromatis K."/>
            <person name="Pagani I."/>
            <person name="Ivanova N."/>
            <person name="Mikhailova N."/>
            <person name="Chertkov O."/>
            <person name="Held B."/>
            <person name="Detter J.C."/>
            <person name="Tapia R."/>
            <person name="Han C."/>
            <person name="Land M."/>
            <person name="Hauser L."/>
            <person name="Markowitz V."/>
            <person name="Cheng J.-F."/>
            <person name="Hugenholtz P."/>
            <person name="Woyke T."/>
            <person name="Wu D."/>
            <person name="Spring S."/>
            <person name="Schroeder M."/>
            <person name="Brambilla E."/>
            <person name="Klenk H.-P."/>
            <person name="Eisen J.A."/>
        </authorList>
    </citation>
    <scope>NUCLEOTIDE SEQUENCE [LARGE SCALE GENOMIC DNA]</scope>
    <source>
        <strain evidence="18">DSM 8271 / FlGlyR</strain>
    </source>
</reference>
<evidence type="ECO:0000256" key="4">
    <source>
        <dbReference type="ARBA" id="ARBA00022598"/>
    </source>
</evidence>
<feature type="domain" description="BRCT" evidence="16">
    <location>
        <begin position="591"/>
        <end position="671"/>
    </location>
</feature>
<dbReference type="PANTHER" id="PTHR23389">
    <property type="entry name" value="CHROMOSOME TRANSMISSION FIDELITY FACTOR 18"/>
    <property type="match status" value="1"/>
</dbReference>
<evidence type="ECO:0000256" key="14">
    <source>
        <dbReference type="ARBA" id="ARBA00060881"/>
    </source>
</evidence>
<evidence type="ECO:0000313" key="17">
    <source>
        <dbReference type="EMBL" id="ADY55082.1"/>
    </source>
</evidence>
<dbReference type="PANTHER" id="PTHR23389:SF9">
    <property type="entry name" value="DNA LIGASE"/>
    <property type="match status" value="1"/>
</dbReference>
<evidence type="ECO:0000256" key="3">
    <source>
        <dbReference type="ARBA" id="ARBA00013308"/>
    </source>
</evidence>
<evidence type="ECO:0000256" key="12">
    <source>
        <dbReference type="ARBA" id="ARBA00023211"/>
    </source>
</evidence>
<feature type="binding site" evidence="15">
    <location>
        <begin position="88"/>
        <end position="89"/>
    </location>
    <ligand>
        <name>NAD(+)</name>
        <dbReference type="ChEBI" id="CHEBI:57540"/>
    </ligand>
</feature>